<proteinExistence type="predicted"/>
<evidence type="ECO:0000313" key="2">
    <source>
        <dbReference type="Proteomes" id="UP001139409"/>
    </source>
</evidence>
<evidence type="ECO:0000313" key="1">
    <source>
        <dbReference type="EMBL" id="MCA6074384.1"/>
    </source>
</evidence>
<dbReference type="InterPro" id="IPR025366">
    <property type="entry name" value="DUF4270"/>
</dbReference>
<sequence>MLLSVPLFFSCREEENTIGLPPENNLGIFFVEIPLRDYVSQVWVDDISSRARDAMLVGSYTDENFGFIKAEHFSEVLLPEVNPGKRFQADASFDSLVLEMRINGVTGNQMLFTEQGIEVYQLADTIQAFEKNYFNYSTQEVGLKLGEKTFFVYPDSVNLNFSDTNLPDSSDERSLYDTNGDYIYMTRVTLDPAFGEQFFQEMKTDTTSSSKFSSSTDFAAYFKGLNLRSPQTNSAILRYSPFDGRTRMVVYYSQVEDDTLRQKSVKFAFSRTINYNNIAPNRDQGWMGSDFDEINSFYEQIQLDTGYAYVQAGTNLFLSMDMTPFKLFADTVANPIIQSAVLLFEDIAGEQDDEGTALELPNFLSFRITTKDSLEAGYYDVIPEVFSEFPRSNVEYNEDINGYRVEIPLYLQSVLTGRNKFDQVIITVSDIDPASGQIRAENRSFKRFIADKDNMKIRLYYTIPDANTE</sequence>
<dbReference type="Pfam" id="PF14092">
    <property type="entry name" value="DUF4270"/>
    <property type="match status" value="1"/>
</dbReference>
<keyword evidence="2" id="KW-1185">Reference proteome</keyword>
<dbReference type="AlphaFoldDB" id="A0A9X1HQC6"/>
<gene>
    <name evidence="1" type="ORF">LDX50_05865</name>
</gene>
<accession>A0A9X1HQC6</accession>
<organism evidence="1 2">
    <name type="scientific">Fulvivirga sedimenti</name>
    <dbReference type="NCBI Taxonomy" id="2879465"/>
    <lineage>
        <taxon>Bacteria</taxon>
        <taxon>Pseudomonadati</taxon>
        <taxon>Bacteroidota</taxon>
        <taxon>Cytophagia</taxon>
        <taxon>Cytophagales</taxon>
        <taxon>Fulvivirgaceae</taxon>
        <taxon>Fulvivirga</taxon>
    </lineage>
</organism>
<protein>
    <submittedName>
        <fullName evidence="1">DUF4270 domain-containing protein</fullName>
    </submittedName>
</protein>
<name>A0A9X1HQC6_9BACT</name>
<dbReference type="Proteomes" id="UP001139409">
    <property type="component" value="Unassembled WGS sequence"/>
</dbReference>
<reference evidence="1" key="1">
    <citation type="submission" date="2021-09" db="EMBL/GenBank/DDBJ databases">
        <title>Fulvivirga sp. isolated from coastal sediment.</title>
        <authorList>
            <person name="Yu H."/>
        </authorList>
    </citation>
    <scope>NUCLEOTIDE SEQUENCE</scope>
    <source>
        <strain evidence="1">1062</strain>
    </source>
</reference>
<comment type="caution">
    <text evidence="1">The sequence shown here is derived from an EMBL/GenBank/DDBJ whole genome shotgun (WGS) entry which is preliminary data.</text>
</comment>
<dbReference type="EMBL" id="JAIXNE010000001">
    <property type="protein sequence ID" value="MCA6074384.1"/>
    <property type="molecule type" value="Genomic_DNA"/>
</dbReference>